<organism evidence="4 5">
    <name type="scientific">Anatilimnocola aggregata</name>
    <dbReference type="NCBI Taxonomy" id="2528021"/>
    <lineage>
        <taxon>Bacteria</taxon>
        <taxon>Pseudomonadati</taxon>
        <taxon>Planctomycetota</taxon>
        <taxon>Planctomycetia</taxon>
        <taxon>Pirellulales</taxon>
        <taxon>Pirellulaceae</taxon>
        <taxon>Anatilimnocola</taxon>
    </lineage>
</organism>
<gene>
    <name evidence="4" type="ORF">ETAA8_41710</name>
</gene>
<dbReference type="OrthoDB" id="254484at2"/>
<protein>
    <submittedName>
        <fullName evidence="4">SdiA-regulated</fullName>
    </submittedName>
</protein>
<dbReference type="InterPro" id="IPR009722">
    <property type="entry name" value="YjiK/CarP"/>
</dbReference>
<evidence type="ECO:0000256" key="2">
    <source>
        <dbReference type="ARBA" id="ARBA00022475"/>
    </source>
</evidence>
<keyword evidence="2" id="KW-1003">Cell membrane</keyword>
<keyword evidence="3" id="KW-0472">Membrane</keyword>
<dbReference type="SUPFAM" id="SSF50956">
    <property type="entry name" value="Thermostable phytase (3-phytase)"/>
    <property type="match status" value="1"/>
</dbReference>
<evidence type="ECO:0000256" key="1">
    <source>
        <dbReference type="ARBA" id="ARBA00004236"/>
    </source>
</evidence>
<dbReference type="EMBL" id="CP036274">
    <property type="protein sequence ID" value="QDU29064.1"/>
    <property type="molecule type" value="Genomic_DNA"/>
</dbReference>
<dbReference type="Pfam" id="PF06977">
    <property type="entry name" value="SdiA-regulated"/>
    <property type="match status" value="1"/>
</dbReference>
<dbReference type="AlphaFoldDB" id="A0A517YFR1"/>
<dbReference type="Proteomes" id="UP000315017">
    <property type="component" value="Chromosome"/>
</dbReference>
<dbReference type="GO" id="GO:0005886">
    <property type="term" value="C:plasma membrane"/>
    <property type="evidence" value="ECO:0007669"/>
    <property type="project" value="UniProtKB-SubCell"/>
</dbReference>
<dbReference type="KEGG" id="aagg:ETAA8_41710"/>
<proteinExistence type="predicted"/>
<comment type="subcellular location">
    <subcellularLocation>
        <location evidence="1">Cell membrane</location>
    </subcellularLocation>
</comment>
<evidence type="ECO:0000313" key="4">
    <source>
        <dbReference type="EMBL" id="QDU29064.1"/>
    </source>
</evidence>
<name>A0A517YFR1_9BACT</name>
<dbReference type="CDD" id="cd09971">
    <property type="entry name" value="SdiA-regulated"/>
    <property type="match status" value="1"/>
</dbReference>
<evidence type="ECO:0000256" key="3">
    <source>
        <dbReference type="ARBA" id="ARBA00023136"/>
    </source>
</evidence>
<sequence length="275" mass="30882">MSSGSFWPSASCSANASATLPTMLPIDSLKFQFDGMFEIPGVRRDASALAVHADTGHLWTITDDKVRLVEFTNRGEFVREVKLNGIDDAEGLSYVDGNRFLIAEEKRMRITLVNVPPDVTKLKVDGPSIDIEVKSKKNKGLEGVSYDPKTDTLFTVREGKPPTVFRVYSMQDSEHRRTEEWSIDLDGFDDLSDTFFDPATGWLWLLSHESQIAAAFDPQGARVTEVILKKGHHGLLEDVEQAEGIARDKQGMLYICSEPNHIYRFRPSCQRRSLV</sequence>
<keyword evidence="5" id="KW-1185">Reference proteome</keyword>
<evidence type="ECO:0000313" key="5">
    <source>
        <dbReference type="Proteomes" id="UP000315017"/>
    </source>
</evidence>
<accession>A0A517YFR1</accession>
<reference evidence="4 5" key="1">
    <citation type="submission" date="2019-02" db="EMBL/GenBank/DDBJ databases">
        <title>Deep-cultivation of Planctomycetes and their phenomic and genomic characterization uncovers novel biology.</title>
        <authorList>
            <person name="Wiegand S."/>
            <person name="Jogler M."/>
            <person name="Boedeker C."/>
            <person name="Pinto D."/>
            <person name="Vollmers J."/>
            <person name="Rivas-Marin E."/>
            <person name="Kohn T."/>
            <person name="Peeters S.H."/>
            <person name="Heuer A."/>
            <person name="Rast P."/>
            <person name="Oberbeckmann S."/>
            <person name="Bunk B."/>
            <person name="Jeske O."/>
            <person name="Meyerdierks A."/>
            <person name="Storesund J.E."/>
            <person name="Kallscheuer N."/>
            <person name="Luecker S."/>
            <person name="Lage O.M."/>
            <person name="Pohl T."/>
            <person name="Merkel B.J."/>
            <person name="Hornburger P."/>
            <person name="Mueller R.-W."/>
            <person name="Bruemmer F."/>
            <person name="Labrenz M."/>
            <person name="Spormann A.M."/>
            <person name="Op den Camp H."/>
            <person name="Overmann J."/>
            <person name="Amann R."/>
            <person name="Jetten M.S.M."/>
            <person name="Mascher T."/>
            <person name="Medema M.H."/>
            <person name="Devos D.P."/>
            <person name="Kaster A.-K."/>
            <person name="Ovreas L."/>
            <person name="Rohde M."/>
            <person name="Galperin M.Y."/>
            <person name="Jogler C."/>
        </authorList>
    </citation>
    <scope>NUCLEOTIDE SEQUENCE [LARGE SCALE GENOMIC DNA]</scope>
    <source>
        <strain evidence="4 5">ETA_A8</strain>
    </source>
</reference>